<dbReference type="PANTHER" id="PTHR30290">
    <property type="entry name" value="PERIPLASMIC BINDING COMPONENT OF ABC TRANSPORTER"/>
    <property type="match status" value="1"/>
</dbReference>
<proteinExistence type="predicted"/>
<evidence type="ECO:0000313" key="3">
    <source>
        <dbReference type="Proteomes" id="UP001549104"/>
    </source>
</evidence>
<dbReference type="PANTHER" id="PTHR30290:SF37">
    <property type="entry name" value="NICKEL-BINDING PERIPLASMIC PROTEIN"/>
    <property type="match status" value="1"/>
</dbReference>
<dbReference type="RefSeq" id="WP_338654609.1">
    <property type="nucleotide sequence ID" value="NZ_CP146246.1"/>
</dbReference>
<protein>
    <submittedName>
        <fullName evidence="2">Nickel transport system substrate-binding protein</fullName>
    </submittedName>
</protein>
<name>A0ABV2K1N5_SPOPS</name>
<dbReference type="NCBIfam" id="TIGR02294">
    <property type="entry name" value="nickel_nikA"/>
    <property type="match status" value="1"/>
</dbReference>
<dbReference type="InterPro" id="IPR011980">
    <property type="entry name" value="CntA-like"/>
</dbReference>
<dbReference type="SUPFAM" id="SSF53850">
    <property type="entry name" value="Periplasmic binding protein-like II"/>
    <property type="match status" value="1"/>
</dbReference>
<organism evidence="2 3">
    <name type="scientific">Sporosarcina psychrophila</name>
    <name type="common">Bacillus psychrophilus</name>
    <dbReference type="NCBI Taxonomy" id="1476"/>
    <lineage>
        <taxon>Bacteria</taxon>
        <taxon>Bacillati</taxon>
        <taxon>Bacillota</taxon>
        <taxon>Bacilli</taxon>
        <taxon>Bacillales</taxon>
        <taxon>Caryophanaceae</taxon>
        <taxon>Sporosarcina</taxon>
    </lineage>
</organism>
<dbReference type="EMBL" id="JBEPME010000001">
    <property type="protein sequence ID" value="MET3654986.1"/>
    <property type="molecule type" value="Genomic_DNA"/>
</dbReference>
<dbReference type="InterPro" id="IPR030678">
    <property type="entry name" value="Peptide/Ni-bd"/>
</dbReference>
<dbReference type="PROSITE" id="PS51257">
    <property type="entry name" value="PROKAR_LIPOPROTEIN"/>
    <property type="match status" value="1"/>
</dbReference>
<accession>A0ABV2K1N5</accession>
<sequence length="534" mass="60557">MKNKKSYSIFLLILTVILLSACFDKKDGNVPTSKAKSTNDLVFASTKDIRDINPHLYAGEMPAQNIVFESLVINTDEGIKPALAENWDISEDGLTYTFYLRQGVVFTDGEPFNAEVVKMNVDAVVENIEKNAWLNLVAEIQETKAVDRYTFQLTLKNPYYPTLEELGLTRPFRFISPKSFIAGTTANGVSSYAGTGPYVLTEHKKNQYAVFTENDNYWGDKPKIKSIKWKVMPDHQTILLALEKGEIDLLFGSDGDMVDNDSFKALSEQDKYSTAVSRPVGSRAIVLNSQKPITKDPIVREAFQSAINKQMIAEGILNGAEQVADTLLAPSVPYADVNLIKQEYSEDRANELLTKAGWKIGKDGYRYKDGNKLEITIYYNSDNAQERTISESMQNDLKQVGASLKIIGEEKQAYFDRQKTGDFDLMYSLSWGLPYDPQTYVSSWRVPSHADYQAQVGLEKKEWLDQVITDLMSEQSEDNRKQMYKDILTYIHSENIYIPLTYSVTKAVHTKALKGVDFNVSQYEIPFEKMYFEE</sequence>
<dbReference type="InterPro" id="IPR039424">
    <property type="entry name" value="SBP_5"/>
</dbReference>
<comment type="caution">
    <text evidence="2">The sequence shown here is derived from an EMBL/GenBank/DDBJ whole genome shotgun (WGS) entry which is preliminary data.</text>
</comment>
<keyword evidence="3" id="KW-1185">Reference proteome</keyword>
<dbReference type="Pfam" id="PF00496">
    <property type="entry name" value="SBP_bac_5"/>
    <property type="match status" value="1"/>
</dbReference>
<dbReference type="Gene3D" id="3.10.105.10">
    <property type="entry name" value="Dipeptide-binding Protein, Domain 3"/>
    <property type="match status" value="1"/>
</dbReference>
<dbReference type="InterPro" id="IPR000914">
    <property type="entry name" value="SBP_5_dom"/>
</dbReference>
<dbReference type="Gene3D" id="3.40.190.10">
    <property type="entry name" value="Periplasmic binding protein-like II"/>
    <property type="match status" value="1"/>
</dbReference>
<dbReference type="CDD" id="cd08489">
    <property type="entry name" value="PBP2_NikA"/>
    <property type="match status" value="1"/>
</dbReference>
<dbReference type="PIRSF" id="PIRSF002741">
    <property type="entry name" value="MppA"/>
    <property type="match status" value="1"/>
</dbReference>
<evidence type="ECO:0000313" key="2">
    <source>
        <dbReference type="EMBL" id="MET3654986.1"/>
    </source>
</evidence>
<feature type="domain" description="Solute-binding protein family 5" evidence="1">
    <location>
        <begin position="79"/>
        <end position="448"/>
    </location>
</feature>
<dbReference type="Proteomes" id="UP001549104">
    <property type="component" value="Unassembled WGS sequence"/>
</dbReference>
<evidence type="ECO:0000259" key="1">
    <source>
        <dbReference type="Pfam" id="PF00496"/>
    </source>
</evidence>
<reference evidence="2 3" key="1">
    <citation type="submission" date="2024-06" db="EMBL/GenBank/DDBJ databases">
        <title>Sorghum-associated microbial communities from plants grown in Nebraska, USA.</title>
        <authorList>
            <person name="Schachtman D."/>
        </authorList>
    </citation>
    <scope>NUCLEOTIDE SEQUENCE [LARGE SCALE GENOMIC DNA]</scope>
    <source>
        <strain evidence="2 3">1288</strain>
    </source>
</reference>
<gene>
    <name evidence="2" type="ORF">ABIC55_000070</name>
</gene>